<dbReference type="GO" id="GO:0005737">
    <property type="term" value="C:cytoplasm"/>
    <property type="evidence" value="ECO:0007669"/>
    <property type="project" value="TreeGrafter"/>
</dbReference>
<dbReference type="InterPro" id="IPR022036">
    <property type="entry name" value="DUF3605"/>
</dbReference>
<dbReference type="OrthoDB" id="498286at2759"/>
<comment type="caution">
    <text evidence="1">The sequence shown here is derived from an EMBL/GenBank/DDBJ whole genome shotgun (WGS) entry which is preliminary data.</text>
</comment>
<name>A0A9W6Z6P5_9STRA</name>
<keyword evidence="2" id="KW-1185">Reference proteome</keyword>
<accession>A0A9W6Z6P5</accession>
<dbReference type="AlphaFoldDB" id="A0A9W6Z6P5"/>
<evidence type="ECO:0000313" key="2">
    <source>
        <dbReference type="Proteomes" id="UP001165082"/>
    </source>
</evidence>
<reference evidence="1" key="1">
    <citation type="submission" date="2022-07" db="EMBL/GenBank/DDBJ databases">
        <title>Genome analysis of Parmales, a sister group of diatoms, reveals the evolutionary specialization of diatoms from phago-mixotrophs to photoautotrophs.</title>
        <authorList>
            <person name="Ban H."/>
            <person name="Sato S."/>
            <person name="Yoshikawa S."/>
            <person name="Kazumasa Y."/>
            <person name="Nakamura Y."/>
            <person name="Ichinomiya M."/>
            <person name="Saitoh K."/>
            <person name="Sato N."/>
            <person name="Blanc-Mathieu R."/>
            <person name="Endo H."/>
            <person name="Kuwata A."/>
            <person name="Ogata H."/>
        </authorList>
    </citation>
    <scope>NUCLEOTIDE SEQUENCE</scope>
</reference>
<sequence length="284" mass="32124">MTEEKNCTPMTWEEIKEITENFGIGEKAKEGVEDSRWKLGRHPDALKEYTDTIERIKEEHMSVSDYIKISKFSFAPQAVAPYGTIRAVDPPTFNGVHKRLMLNDFPYNFSPDIDHYVLWKLGPPGSNTTLTASDLAEAKIKLTKLGFVEFLHWVNPPGLQSVHDIDHGHIACRGRPTEVGSYAMIHLSLSTVIEFLEALPAESVVAFAESSGIPDEFRSVARAFLQGKEAGGMGVDERREELQDMRNRNELTIRDLLKKGDSMTDPEKAAVKKYLEFDAKRKRR</sequence>
<proteinExistence type="predicted"/>
<gene>
    <name evidence="1" type="ORF">TrRE_jg13340</name>
</gene>
<protein>
    <submittedName>
        <fullName evidence="1">Uncharacterized protein</fullName>
    </submittedName>
</protein>
<dbReference type="GO" id="GO:0006044">
    <property type="term" value="P:N-acetylglucosamine metabolic process"/>
    <property type="evidence" value="ECO:0007669"/>
    <property type="project" value="TreeGrafter"/>
</dbReference>
<dbReference type="Proteomes" id="UP001165082">
    <property type="component" value="Unassembled WGS sequence"/>
</dbReference>
<evidence type="ECO:0000313" key="1">
    <source>
        <dbReference type="EMBL" id="GMH46661.1"/>
    </source>
</evidence>
<dbReference type="PANTHER" id="PTHR35020">
    <property type="entry name" value="N-ACETYLGLUCOSAMINE-INDUCED PROTEIN 1"/>
    <property type="match status" value="1"/>
</dbReference>
<dbReference type="EMBL" id="BRXZ01000531">
    <property type="protein sequence ID" value="GMH46661.1"/>
    <property type="molecule type" value="Genomic_DNA"/>
</dbReference>
<organism evidence="1 2">
    <name type="scientific">Triparma retinervis</name>
    <dbReference type="NCBI Taxonomy" id="2557542"/>
    <lineage>
        <taxon>Eukaryota</taxon>
        <taxon>Sar</taxon>
        <taxon>Stramenopiles</taxon>
        <taxon>Ochrophyta</taxon>
        <taxon>Bolidophyceae</taxon>
        <taxon>Parmales</taxon>
        <taxon>Triparmaceae</taxon>
        <taxon>Triparma</taxon>
    </lineage>
</organism>
<dbReference type="PANTHER" id="PTHR35020:SF2">
    <property type="entry name" value="N-ACETYLGLUCOSAMINE-INDUCED PROTEIN 1"/>
    <property type="match status" value="1"/>
</dbReference>
<dbReference type="Pfam" id="PF12239">
    <property type="entry name" value="DUF3605"/>
    <property type="match status" value="1"/>
</dbReference>